<sequence length="649" mass="69597">MSNNLDNIFRQVAQQHEEEFVQQDWELMQQKLQHSGIGASEANTPAPTHTRPQTGFGWGKWAVGFAQGFVFMGLISYVVSSVRLQDEKYEIANGYAALIQDSVNQKGTTVVPQKNIAAAAPKRKHNPKALGWDSATSQAIIAQNESNATDNNSSSSLQTNNILDEKTFTKENITNTASNKTSREINGEVADLQAVEGKTTLAVAETPFFALAEKAPVRVKRRQFLQTDKKSTAVTINISPTEQEQDASAIEKVGVLSSNESVQAIGSAVAEIDYVRPVGAVDSTPKTCAQECKTMLAETSMPDSTHKEDNQYTKRLFHIGFAPVLSSNGAKANKYVNHISVHGAISQSAGVEGFEMAGVGNITKDYIKGLQIGGAFNVVKKNMTGLQVAGVANCSGTVNGVQVAGLINTSCNAKGVQVAGVINVAGNVKGAQVAGMVNVAHEVTGVQTASVINIAHDLKGVQASSLINVAKKVNGWQVGLLNFADTVESGGAIGLLGYSRRSYKYIHAWTNPTINTNVGMRFTHGRIYNIASVGYNISEAGNHKRHALGYGMGITATEYGRVSVMADMMYFRIGENGFFSRNVGGMLQGRANVAWHLSRHASLFAGPAVYLFHSRSESGAELGSLTLFTNKIGNNYQRAWVALNIGLEF</sequence>
<evidence type="ECO:0000313" key="1">
    <source>
        <dbReference type="EMBL" id="SFC20370.1"/>
    </source>
</evidence>
<accession>A0A1I1HGY1</accession>
<dbReference type="AlphaFoldDB" id="A0A1I1HGY1"/>
<dbReference type="RefSeq" id="WP_091510259.1">
    <property type="nucleotide sequence ID" value="NZ_FOLE01000003.1"/>
</dbReference>
<protein>
    <submittedName>
        <fullName evidence="1">Uncharacterized protein</fullName>
    </submittedName>
</protein>
<dbReference type="STRING" id="927664.SAMN05421780_103254"/>
<dbReference type="Proteomes" id="UP000199514">
    <property type="component" value="Unassembled WGS sequence"/>
</dbReference>
<gene>
    <name evidence="1" type="ORF">SAMN05421780_103254</name>
</gene>
<evidence type="ECO:0000313" key="2">
    <source>
        <dbReference type="Proteomes" id="UP000199514"/>
    </source>
</evidence>
<organism evidence="1 2">
    <name type="scientific">Flexibacter flexilis DSM 6793</name>
    <dbReference type="NCBI Taxonomy" id="927664"/>
    <lineage>
        <taxon>Bacteria</taxon>
        <taxon>Pseudomonadati</taxon>
        <taxon>Bacteroidota</taxon>
        <taxon>Cytophagia</taxon>
        <taxon>Cytophagales</taxon>
        <taxon>Flexibacteraceae</taxon>
        <taxon>Flexibacter</taxon>
    </lineage>
</organism>
<proteinExistence type="predicted"/>
<reference evidence="1 2" key="1">
    <citation type="submission" date="2016-10" db="EMBL/GenBank/DDBJ databases">
        <authorList>
            <person name="de Groot N.N."/>
        </authorList>
    </citation>
    <scope>NUCLEOTIDE SEQUENCE [LARGE SCALE GENOMIC DNA]</scope>
    <source>
        <strain evidence="1 2">DSM 6793</strain>
    </source>
</reference>
<dbReference type="OrthoDB" id="5505971at2"/>
<dbReference type="EMBL" id="FOLE01000003">
    <property type="protein sequence ID" value="SFC20370.1"/>
    <property type="molecule type" value="Genomic_DNA"/>
</dbReference>
<keyword evidence="2" id="KW-1185">Reference proteome</keyword>
<name>A0A1I1HGY1_9BACT</name>